<dbReference type="AlphaFoldDB" id="A0A918ZLK3"/>
<proteinExistence type="predicted"/>
<evidence type="ECO:0000313" key="1">
    <source>
        <dbReference type="EMBL" id="GHE59052.1"/>
    </source>
</evidence>
<gene>
    <name evidence="1" type="ORF">GCM10018785_30380</name>
</gene>
<protein>
    <submittedName>
        <fullName evidence="1">Uncharacterized protein</fullName>
    </submittedName>
</protein>
<keyword evidence="2" id="KW-1185">Reference proteome</keyword>
<comment type="caution">
    <text evidence="1">The sequence shown here is derived from an EMBL/GenBank/DDBJ whole genome shotgun (WGS) entry which is preliminary data.</text>
</comment>
<sequence>MFFAFWLSHIPPSRLPGFWDTVASALAPNGKAVFIDDGPAEAAREEVLAQQPIPAALRRLDDGQPYRIVKVFHDPSELTGALATLGWSADVRTVGGSFIMGTAEPPTTAS</sequence>
<dbReference type="SUPFAM" id="SSF53335">
    <property type="entry name" value="S-adenosyl-L-methionine-dependent methyltransferases"/>
    <property type="match status" value="1"/>
</dbReference>
<name>A0A918ZLK3_9ACTN</name>
<reference evidence="1" key="2">
    <citation type="submission" date="2020-09" db="EMBL/GenBank/DDBJ databases">
        <authorList>
            <person name="Sun Q."/>
            <person name="Ohkuma M."/>
        </authorList>
    </citation>
    <scope>NUCLEOTIDE SEQUENCE</scope>
    <source>
        <strain evidence="1">JCM 4784</strain>
    </source>
</reference>
<accession>A0A918ZLK3</accession>
<dbReference type="Gene3D" id="3.40.50.150">
    <property type="entry name" value="Vaccinia Virus protein VP39"/>
    <property type="match status" value="1"/>
</dbReference>
<dbReference type="RefSeq" id="WP_308439010.1">
    <property type="nucleotide sequence ID" value="NZ_BNBT01000037.1"/>
</dbReference>
<reference evidence="1" key="1">
    <citation type="journal article" date="2014" name="Int. J. Syst. Evol. Microbiol.">
        <title>Complete genome sequence of Corynebacterium casei LMG S-19264T (=DSM 44701T), isolated from a smear-ripened cheese.</title>
        <authorList>
            <consortium name="US DOE Joint Genome Institute (JGI-PGF)"/>
            <person name="Walter F."/>
            <person name="Albersmeier A."/>
            <person name="Kalinowski J."/>
            <person name="Ruckert C."/>
        </authorList>
    </citation>
    <scope>NUCLEOTIDE SEQUENCE</scope>
    <source>
        <strain evidence="1">JCM 4784</strain>
    </source>
</reference>
<dbReference type="InterPro" id="IPR029063">
    <property type="entry name" value="SAM-dependent_MTases_sf"/>
</dbReference>
<dbReference type="EMBL" id="BNBT01000037">
    <property type="protein sequence ID" value="GHE59052.1"/>
    <property type="molecule type" value="Genomic_DNA"/>
</dbReference>
<dbReference type="Proteomes" id="UP000608024">
    <property type="component" value="Unassembled WGS sequence"/>
</dbReference>
<evidence type="ECO:0000313" key="2">
    <source>
        <dbReference type="Proteomes" id="UP000608024"/>
    </source>
</evidence>
<organism evidence="1 2">
    <name type="scientific">Streptomyces longispororuber</name>
    <dbReference type="NCBI Taxonomy" id="68230"/>
    <lineage>
        <taxon>Bacteria</taxon>
        <taxon>Bacillati</taxon>
        <taxon>Actinomycetota</taxon>
        <taxon>Actinomycetes</taxon>
        <taxon>Kitasatosporales</taxon>
        <taxon>Streptomycetaceae</taxon>
        <taxon>Streptomyces</taxon>
    </lineage>
</organism>